<organism evidence="1 2">
    <name type="scientific">Riccia fluitans</name>
    <dbReference type="NCBI Taxonomy" id="41844"/>
    <lineage>
        <taxon>Eukaryota</taxon>
        <taxon>Viridiplantae</taxon>
        <taxon>Streptophyta</taxon>
        <taxon>Embryophyta</taxon>
        <taxon>Marchantiophyta</taxon>
        <taxon>Marchantiopsida</taxon>
        <taxon>Marchantiidae</taxon>
        <taxon>Marchantiales</taxon>
        <taxon>Ricciaceae</taxon>
        <taxon>Riccia</taxon>
    </lineage>
</organism>
<keyword evidence="2" id="KW-1185">Reference proteome</keyword>
<dbReference type="EMBL" id="JBHFFA010000003">
    <property type="protein sequence ID" value="KAL2635965.1"/>
    <property type="molecule type" value="Genomic_DNA"/>
</dbReference>
<protein>
    <recommendedName>
        <fullName evidence="3">Reverse transcriptase domain-containing protein</fullName>
    </recommendedName>
</protein>
<dbReference type="AlphaFoldDB" id="A0ABD1YZQ3"/>
<proteinExistence type="predicted"/>
<evidence type="ECO:0008006" key="3">
    <source>
        <dbReference type="Google" id="ProtNLM"/>
    </source>
</evidence>
<dbReference type="Proteomes" id="UP001605036">
    <property type="component" value="Unassembled WGS sequence"/>
</dbReference>
<accession>A0ABD1YZQ3</accession>
<name>A0ABD1YZQ3_9MARC</name>
<reference evidence="1 2" key="1">
    <citation type="submission" date="2024-09" db="EMBL/GenBank/DDBJ databases">
        <title>Chromosome-scale assembly of Riccia fluitans.</title>
        <authorList>
            <person name="Paukszto L."/>
            <person name="Sawicki J."/>
            <person name="Karawczyk K."/>
            <person name="Piernik-Szablinska J."/>
            <person name="Szczecinska M."/>
            <person name="Mazdziarz M."/>
        </authorList>
    </citation>
    <scope>NUCLEOTIDE SEQUENCE [LARGE SCALE GENOMIC DNA]</scope>
    <source>
        <strain evidence="1">Rf_01</strain>
        <tissue evidence="1">Aerial parts of the thallus</tissue>
    </source>
</reference>
<evidence type="ECO:0000313" key="2">
    <source>
        <dbReference type="Proteomes" id="UP001605036"/>
    </source>
</evidence>
<comment type="caution">
    <text evidence="1">The sequence shown here is derived from an EMBL/GenBank/DDBJ whole genome shotgun (WGS) entry which is preliminary data.</text>
</comment>
<gene>
    <name evidence="1" type="ORF">R1flu_007444</name>
</gene>
<sequence length="189" mass="20132">MGTLKGDITTLFSQMGTRQGDPLGGALFALGHLRALCSTATAHPLCIFPSYADDTYIAGPVDAVLPAFHTLQDQLSSVGLTIQPAKSTAWCPRGLPPSFSLPQGSGVSTTRLRILGAPLGKERTATHDIIKDTVAVIARESGRHVLREVSHLLPSSSASRHREDLVFTHDGFRTLADVVVVDPTLNDLL</sequence>
<evidence type="ECO:0000313" key="1">
    <source>
        <dbReference type="EMBL" id="KAL2635965.1"/>
    </source>
</evidence>